<accession>A0ABQ9GM97</accession>
<evidence type="ECO:0000313" key="2">
    <source>
        <dbReference type="Proteomes" id="UP001159363"/>
    </source>
</evidence>
<dbReference type="Proteomes" id="UP001159363">
    <property type="component" value="Chromosome 10"/>
</dbReference>
<comment type="caution">
    <text evidence="1">The sequence shown here is derived from an EMBL/GenBank/DDBJ whole genome shotgun (WGS) entry which is preliminary data.</text>
</comment>
<dbReference type="EMBL" id="JARBHB010000011">
    <property type="protein sequence ID" value="KAJ8873150.1"/>
    <property type="molecule type" value="Genomic_DNA"/>
</dbReference>
<dbReference type="InterPro" id="IPR036508">
    <property type="entry name" value="Chitin-bd_dom_sf"/>
</dbReference>
<proteinExistence type="predicted"/>
<sequence>MLVCRVKLIQTSVIAVLLEYGQSVTVSTGMCILALGLALLACSHVHSETVTAIHVSQWEQYRVKCDSSSPDYDPSIFPIGNLDDCNKYFECRGHFLPMFHCADGQDFNSKVSRASV</sequence>
<organism evidence="1 2">
    <name type="scientific">Dryococelus australis</name>
    <dbReference type="NCBI Taxonomy" id="614101"/>
    <lineage>
        <taxon>Eukaryota</taxon>
        <taxon>Metazoa</taxon>
        <taxon>Ecdysozoa</taxon>
        <taxon>Arthropoda</taxon>
        <taxon>Hexapoda</taxon>
        <taxon>Insecta</taxon>
        <taxon>Pterygota</taxon>
        <taxon>Neoptera</taxon>
        <taxon>Polyneoptera</taxon>
        <taxon>Phasmatodea</taxon>
        <taxon>Verophasmatodea</taxon>
        <taxon>Anareolatae</taxon>
        <taxon>Phasmatidae</taxon>
        <taxon>Eurycanthinae</taxon>
        <taxon>Dryococelus</taxon>
    </lineage>
</organism>
<dbReference type="SUPFAM" id="SSF57625">
    <property type="entry name" value="Invertebrate chitin-binding proteins"/>
    <property type="match status" value="1"/>
</dbReference>
<evidence type="ECO:0000313" key="1">
    <source>
        <dbReference type="EMBL" id="KAJ8873150.1"/>
    </source>
</evidence>
<gene>
    <name evidence="1" type="ORF">PR048_026767</name>
</gene>
<keyword evidence="2" id="KW-1185">Reference proteome</keyword>
<protein>
    <submittedName>
        <fullName evidence="1">Uncharacterized protein</fullName>
    </submittedName>
</protein>
<reference evidence="1 2" key="1">
    <citation type="submission" date="2023-02" db="EMBL/GenBank/DDBJ databases">
        <title>LHISI_Scaffold_Assembly.</title>
        <authorList>
            <person name="Stuart O.P."/>
            <person name="Cleave R."/>
            <person name="Magrath M.J.L."/>
            <person name="Mikheyev A.S."/>
        </authorList>
    </citation>
    <scope>NUCLEOTIDE SEQUENCE [LARGE SCALE GENOMIC DNA]</scope>
    <source>
        <strain evidence="1">Daus_M_001</strain>
        <tissue evidence="1">Leg muscle</tissue>
    </source>
</reference>
<name>A0ABQ9GM97_9NEOP</name>